<accession>A0ABV3E117</accession>
<evidence type="ECO:0000256" key="1">
    <source>
        <dbReference type="SAM" id="MobiDB-lite"/>
    </source>
</evidence>
<dbReference type="RefSeq" id="WP_359977233.1">
    <property type="nucleotide sequence ID" value="NZ_JBEZLS010000003.1"/>
</dbReference>
<proteinExistence type="predicted"/>
<evidence type="ECO:0000313" key="2">
    <source>
        <dbReference type="EMBL" id="MEU9350552.1"/>
    </source>
</evidence>
<comment type="caution">
    <text evidence="2">The sequence shown here is derived from an EMBL/GenBank/DDBJ whole genome shotgun (WGS) entry which is preliminary data.</text>
</comment>
<feature type="compositionally biased region" description="Polar residues" evidence="1">
    <location>
        <begin position="41"/>
        <end position="57"/>
    </location>
</feature>
<name>A0ABV3E117_9ACTN</name>
<reference evidence="2 3" key="1">
    <citation type="submission" date="2024-06" db="EMBL/GenBank/DDBJ databases">
        <title>The Natural Products Discovery Center: Release of the First 8490 Sequenced Strains for Exploring Actinobacteria Biosynthetic Diversity.</title>
        <authorList>
            <person name="Kalkreuter E."/>
            <person name="Kautsar S.A."/>
            <person name="Yang D."/>
            <person name="Bader C.D."/>
            <person name="Teijaro C.N."/>
            <person name="Fluegel L."/>
            <person name="Davis C.M."/>
            <person name="Simpson J.R."/>
            <person name="Lauterbach L."/>
            <person name="Steele A.D."/>
            <person name="Gui C."/>
            <person name="Meng S."/>
            <person name="Li G."/>
            <person name="Viehrig K."/>
            <person name="Ye F."/>
            <person name="Su P."/>
            <person name="Kiefer A.F."/>
            <person name="Nichols A."/>
            <person name="Cepeda A.J."/>
            <person name="Yan W."/>
            <person name="Fan B."/>
            <person name="Jiang Y."/>
            <person name="Adhikari A."/>
            <person name="Zheng C.-J."/>
            <person name="Schuster L."/>
            <person name="Cowan T.M."/>
            <person name="Smanski M.J."/>
            <person name="Chevrette M.G."/>
            <person name="De Carvalho L.P.S."/>
            <person name="Shen B."/>
        </authorList>
    </citation>
    <scope>NUCLEOTIDE SEQUENCE [LARGE SCALE GENOMIC DNA]</scope>
    <source>
        <strain evidence="2 3">NPDC048274</strain>
    </source>
</reference>
<gene>
    <name evidence="2" type="ORF">AB0D65_05905</name>
</gene>
<feature type="compositionally biased region" description="Basic and acidic residues" evidence="1">
    <location>
        <begin position="58"/>
        <end position="67"/>
    </location>
</feature>
<protein>
    <submittedName>
        <fullName evidence="2">Uncharacterized protein</fullName>
    </submittedName>
</protein>
<evidence type="ECO:0000313" key="3">
    <source>
        <dbReference type="Proteomes" id="UP001551582"/>
    </source>
</evidence>
<dbReference type="Proteomes" id="UP001551582">
    <property type="component" value="Unassembled WGS sequence"/>
</dbReference>
<feature type="region of interest" description="Disordered" evidence="1">
    <location>
        <begin position="41"/>
        <end position="67"/>
    </location>
</feature>
<sequence>MVSTSSHLYRITADRQAREYTGKASVWTVLRKYTERVFTSPTTPYATDTISGNSRNRTVQEDLDRHR</sequence>
<keyword evidence="3" id="KW-1185">Reference proteome</keyword>
<organism evidence="2 3">
    <name type="scientific">Streptomyces griseoloalbus</name>
    <dbReference type="NCBI Taxonomy" id="67303"/>
    <lineage>
        <taxon>Bacteria</taxon>
        <taxon>Bacillati</taxon>
        <taxon>Actinomycetota</taxon>
        <taxon>Actinomycetes</taxon>
        <taxon>Kitasatosporales</taxon>
        <taxon>Streptomycetaceae</taxon>
        <taxon>Streptomyces</taxon>
    </lineage>
</organism>
<dbReference type="EMBL" id="JBEZLS010000003">
    <property type="protein sequence ID" value="MEU9350552.1"/>
    <property type="molecule type" value="Genomic_DNA"/>
</dbReference>